<evidence type="ECO:0000256" key="4">
    <source>
        <dbReference type="ARBA" id="ARBA00022475"/>
    </source>
</evidence>
<sequence length="204" mass="22380">MFSIVATETSVLTFVSVPGLAYNGDWFFLQLALGYIVGRILVSLILLPQYFTGNITSIYEILGTRFGASVQKIASGIFLITRLFADGVRFLATAVVVQVVTGWPIWVAVLVIGVVTMVYTLSGGIRTVLWVDSFQFVLYLAGGAIVILFILNSSNFTGWESLFEVGKTQIFRFTTENMFKDAWFFGSAFLGGTLLSFASHGADY</sequence>
<dbReference type="InterPro" id="IPR001734">
    <property type="entry name" value="Na/solute_symporter"/>
</dbReference>
<keyword evidence="3" id="KW-0813">Transport</keyword>
<accession>A0A382WPN9</accession>
<dbReference type="Pfam" id="PF00474">
    <property type="entry name" value="SSF"/>
    <property type="match status" value="1"/>
</dbReference>
<reference evidence="12" key="1">
    <citation type="submission" date="2018-05" db="EMBL/GenBank/DDBJ databases">
        <authorList>
            <person name="Lanie J.A."/>
            <person name="Ng W.-L."/>
            <person name="Kazmierczak K.M."/>
            <person name="Andrzejewski T.M."/>
            <person name="Davidsen T.M."/>
            <person name="Wayne K.J."/>
            <person name="Tettelin H."/>
            <person name="Glass J.I."/>
            <person name="Rusch D."/>
            <person name="Podicherti R."/>
            <person name="Tsui H.-C.T."/>
            <person name="Winkler M.E."/>
        </authorList>
    </citation>
    <scope>NUCLEOTIDE SEQUENCE</scope>
</reference>
<feature type="transmembrane region" description="Helical" evidence="11">
    <location>
        <begin position="103"/>
        <end position="121"/>
    </location>
</feature>
<dbReference type="Gene3D" id="1.20.1730.10">
    <property type="entry name" value="Sodium/glucose cotransporter"/>
    <property type="match status" value="1"/>
</dbReference>
<evidence type="ECO:0000256" key="8">
    <source>
        <dbReference type="ARBA" id="ARBA00023065"/>
    </source>
</evidence>
<dbReference type="InterPro" id="IPR051163">
    <property type="entry name" value="Sodium:Solute_Symporter_SSF"/>
</dbReference>
<organism evidence="12">
    <name type="scientific">marine metagenome</name>
    <dbReference type="NCBI Taxonomy" id="408172"/>
    <lineage>
        <taxon>unclassified sequences</taxon>
        <taxon>metagenomes</taxon>
        <taxon>ecological metagenomes</taxon>
    </lineage>
</organism>
<dbReference type="AlphaFoldDB" id="A0A382WPN9"/>
<dbReference type="InterPro" id="IPR038377">
    <property type="entry name" value="Na/Glc_symporter_sf"/>
</dbReference>
<dbReference type="PANTHER" id="PTHR42985">
    <property type="entry name" value="SODIUM-COUPLED MONOCARBOXYLATE TRANSPORTER"/>
    <property type="match status" value="1"/>
</dbReference>
<comment type="subcellular location">
    <subcellularLocation>
        <location evidence="1">Cell membrane</location>
        <topology evidence="1">Multi-pass membrane protein</topology>
    </subcellularLocation>
</comment>
<keyword evidence="7" id="KW-0915">Sodium</keyword>
<evidence type="ECO:0000256" key="7">
    <source>
        <dbReference type="ARBA" id="ARBA00023053"/>
    </source>
</evidence>
<evidence type="ECO:0000256" key="6">
    <source>
        <dbReference type="ARBA" id="ARBA00022989"/>
    </source>
</evidence>
<name>A0A382WPN9_9ZZZZ</name>
<dbReference type="PROSITE" id="PS50283">
    <property type="entry name" value="NA_SOLUT_SYMP_3"/>
    <property type="match status" value="1"/>
</dbReference>
<dbReference type="EMBL" id="UINC01161508">
    <property type="protein sequence ID" value="SVD60743.1"/>
    <property type="molecule type" value="Genomic_DNA"/>
</dbReference>
<keyword evidence="6 11" id="KW-1133">Transmembrane helix</keyword>
<dbReference type="GO" id="GO:0005886">
    <property type="term" value="C:plasma membrane"/>
    <property type="evidence" value="ECO:0007669"/>
    <property type="project" value="UniProtKB-SubCell"/>
</dbReference>
<evidence type="ECO:0000256" key="11">
    <source>
        <dbReference type="SAM" id="Phobius"/>
    </source>
</evidence>
<dbReference type="GO" id="GO:0006814">
    <property type="term" value="P:sodium ion transport"/>
    <property type="evidence" value="ECO:0007669"/>
    <property type="project" value="UniProtKB-KW"/>
</dbReference>
<dbReference type="PANTHER" id="PTHR42985:SF47">
    <property type="entry name" value="INTEGRAL MEMBRANE TRANSPORT PROTEIN"/>
    <property type="match status" value="1"/>
</dbReference>
<evidence type="ECO:0000256" key="5">
    <source>
        <dbReference type="ARBA" id="ARBA00022692"/>
    </source>
</evidence>
<evidence type="ECO:0000313" key="12">
    <source>
        <dbReference type="EMBL" id="SVD60743.1"/>
    </source>
</evidence>
<feature type="transmembrane region" description="Helical" evidence="11">
    <location>
        <begin position="128"/>
        <end position="151"/>
    </location>
</feature>
<keyword evidence="10" id="KW-0739">Sodium transport</keyword>
<proteinExistence type="inferred from homology"/>
<protein>
    <submittedName>
        <fullName evidence="12">Uncharacterized protein</fullName>
    </submittedName>
</protein>
<feature type="non-terminal residue" evidence="12">
    <location>
        <position position="204"/>
    </location>
</feature>
<feature type="transmembrane region" description="Helical" evidence="11">
    <location>
        <begin position="182"/>
        <end position="202"/>
    </location>
</feature>
<evidence type="ECO:0000256" key="10">
    <source>
        <dbReference type="ARBA" id="ARBA00023201"/>
    </source>
</evidence>
<keyword evidence="4" id="KW-1003">Cell membrane</keyword>
<keyword evidence="8" id="KW-0406">Ion transport</keyword>
<evidence type="ECO:0000256" key="1">
    <source>
        <dbReference type="ARBA" id="ARBA00004651"/>
    </source>
</evidence>
<evidence type="ECO:0000256" key="3">
    <source>
        <dbReference type="ARBA" id="ARBA00022448"/>
    </source>
</evidence>
<keyword evidence="9 11" id="KW-0472">Membrane</keyword>
<dbReference type="GO" id="GO:0015293">
    <property type="term" value="F:symporter activity"/>
    <property type="evidence" value="ECO:0007669"/>
    <property type="project" value="TreeGrafter"/>
</dbReference>
<gene>
    <name evidence="12" type="ORF">METZ01_LOCUS413597</name>
</gene>
<keyword evidence="5 11" id="KW-0812">Transmembrane</keyword>
<comment type="similarity">
    <text evidence="2">Belongs to the sodium:solute symporter (SSF) (TC 2.A.21) family.</text>
</comment>
<evidence type="ECO:0000256" key="9">
    <source>
        <dbReference type="ARBA" id="ARBA00023136"/>
    </source>
</evidence>
<evidence type="ECO:0000256" key="2">
    <source>
        <dbReference type="ARBA" id="ARBA00006434"/>
    </source>
</evidence>
<feature type="transmembrane region" description="Helical" evidence="11">
    <location>
        <begin position="27"/>
        <end position="52"/>
    </location>
</feature>